<sequence length="339" mass="35812">MSASFRICLWISILSSGYVSAECHPEDLTLFACRFFDGMFNGDCQSARDARAARLANQIATTTTASEATTQEPTTTTRATSLATTAMTETTAQATTTTTEATTPATTAMTETTSPATTVMSEATTTETTTMTEATTTETTTMTEATSPETTTMTDATTPETTSTEATTPATTAMPEATSPETTTMIEPTSQDTTSTTPKTLPDSVCNKTRCQTYGMEKVCMVYVCSTDADIFNSEPCNSGVTCVSAERGELCGSVYCIQNLAKCVRGVCRGRCSWTYTCTSADVDGNCDIIAGVCKTSCATPADCYDSPCIKGECVHPACDDQPRCLTKRTLSSGDVES</sequence>
<protein>
    <submittedName>
        <fullName evidence="3">Uncharacterized protein</fullName>
    </submittedName>
</protein>
<dbReference type="Proteomes" id="UP001347796">
    <property type="component" value="Unassembled WGS sequence"/>
</dbReference>
<dbReference type="EMBL" id="JAZGQO010000007">
    <property type="protein sequence ID" value="KAK6180746.1"/>
    <property type="molecule type" value="Genomic_DNA"/>
</dbReference>
<gene>
    <name evidence="3" type="ORF">SNE40_008741</name>
</gene>
<proteinExistence type="predicted"/>
<evidence type="ECO:0000256" key="1">
    <source>
        <dbReference type="SAM" id="MobiDB-lite"/>
    </source>
</evidence>
<evidence type="ECO:0000313" key="3">
    <source>
        <dbReference type="EMBL" id="KAK6180746.1"/>
    </source>
</evidence>
<name>A0AAN8PWP6_PATCE</name>
<reference evidence="3 4" key="1">
    <citation type="submission" date="2024-01" db="EMBL/GenBank/DDBJ databases">
        <title>The genome of the rayed Mediterranean limpet Patella caerulea (Linnaeus, 1758).</title>
        <authorList>
            <person name="Anh-Thu Weber A."/>
            <person name="Halstead-Nussloch G."/>
        </authorList>
    </citation>
    <scope>NUCLEOTIDE SEQUENCE [LARGE SCALE GENOMIC DNA]</scope>
    <source>
        <strain evidence="3">AATW-2023a</strain>
        <tissue evidence="3">Whole specimen</tissue>
    </source>
</reference>
<feature type="signal peptide" evidence="2">
    <location>
        <begin position="1"/>
        <end position="21"/>
    </location>
</feature>
<evidence type="ECO:0000256" key="2">
    <source>
        <dbReference type="SAM" id="SignalP"/>
    </source>
</evidence>
<keyword evidence="4" id="KW-1185">Reference proteome</keyword>
<evidence type="ECO:0000313" key="4">
    <source>
        <dbReference type="Proteomes" id="UP001347796"/>
    </source>
</evidence>
<feature type="region of interest" description="Disordered" evidence="1">
    <location>
        <begin position="137"/>
        <end position="199"/>
    </location>
</feature>
<keyword evidence="2" id="KW-0732">Signal</keyword>
<dbReference type="AlphaFoldDB" id="A0AAN8PWP6"/>
<accession>A0AAN8PWP6</accession>
<comment type="caution">
    <text evidence="3">The sequence shown here is derived from an EMBL/GenBank/DDBJ whole genome shotgun (WGS) entry which is preliminary data.</text>
</comment>
<feature type="chain" id="PRO_5043034098" evidence="2">
    <location>
        <begin position="22"/>
        <end position="339"/>
    </location>
</feature>
<organism evidence="3 4">
    <name type="scientific">Patella caerulea</name>
    <name type="common">Rayed Mediterranean limpet</name>
    <dbReference type="NCBI Taxonomy" id="87958"/>
    <lineage>
        <taxon>Eukaryota</taxon>
        <taxon>Metazoa</taxon>
        <taxon>Spiralia</taxon>
        <taxon>Lophotrochozoa</taxon>
        <taxon>Mollusca</taxon>
        <taxon>Gastropoda</taxon>
        <taxon>Patellogastropoda</taxon>
        <taxon>Patelloidea</taxon>
        <taxon>Patellidae</taxon>
        <taxon>Patella</taxon>
    </lineage>
</organism>